<protein>
    <submittedName>
        <fullName evidence="1">Uncharacterized protein</fullName>
    </submittedName>
</protein>
<evidence type="ECO:0000313" key="2">
    <source>
        <dbReference type="Proteomes" id="UP000828390"/>
    </source>
</evidence>
<reference evidence="1" key="1">
    <citation type="journal article" date="2019" name="bioRxiv">
        <title>The Genome of the Zebra Mussel, Dreissena polymorpha: A Resource for Invasive Species Research.</title>
        <authorList>
            <person name="McCartney M.A."/>
            <person name="Auch B."/>
            <person name="Kono T."/>
            <person name="Mallez S."/>
            <person name="Zhang Y."/>
            <person name="Obille A."/>
            <person name="Becker A."/>
            <person name="Abrahante J.E."/>
            <person name="Garbe J."/>
            <person name="Badalamenti J.P."/>
            <person name="Herman A."/>
            <person name="Mangelson H."/>
            <person name="Liachko I."/>
            <person name="Sullivan S."/>
            <person name="Sone E.D."/>
            <person name="Koren S."/>
            <person name="Silverstein K.A.T."/>
            <person name="Beckman K.B."/>
            <person name="Gohl D.M."/>
        </authorList>
    </citation>
    <scope>NUCLEOTIDE SEQUENCE</scope>
    <source>
        <strain evidence="1">Duluth1</strain>
        <tissue evidence="1">Whole animal</tissue>
    </source>
</reference>
<dbReference type="AlphaFoldDB" id="A0A9D4MG57"/>
<proteinExistence type="predicted"/>
<dbReference type="EMBL" id="JAIWYP010000002">
    <property type="protein sequence ID" value="KAH3875616.1"/>
    <property type="molecule type" value="Genomic_DNA"/>
</dbReference>
<comment type="caution">
    <text evidence="1">The sequence shown here is derived from an EMBL/GenBank/DDBJ whole genome shotgun (WGS) entry which is preliminary data.</text>
</comment>
<sequence>MDPNSIRIKTAGYTLENVKNRSNFGKYQQGWQHLKMSRMDSNSVSINMTCYTLANVQNGSLSTGLGTLLKIPKWIHIRSVSTRRSTPLHMFSINPSLASFNRTGYTLANVQNGSNSVTFNRAGHTL</sequence>
<reference evidence="1" key="2">
    <citation type="submission" date="2020-11" db="EMBL/GenBank/DDBJ databases">
        <authorList>
            <person name="McCartney M.A."/>
            <person name="Auch B."/>
            <person name="Kono T."/>
            <person name="Mallez S."/>
            <person name="Becker A."/>
            <person name="Gohl D.M."/>
            <person name="Silverstein K.A.T."/>
            <person name="Koren S."/>
            <person name="Bechman K.B."/>
            <person name="Herman A."/>
            <person name="Abrahante J.E."/>
            <person name="Garbe J."/>
        </authorList>
    </citation>
    <scope>NUCLEOTIDE SEQUENCE</scope>
    <source>
        <strain evidence="1">Duluth1</strain>
        <tissue evidence="1">Whole animal</tissue>
    </source>
</reference>
<keyword evidence="2" id="KW-1185">Reference proteome</keyword>
<organism evidence="1 2">
    <name type="scientific">Dreissena polymorpha</name>
    <name type="common">Zebra mussel</name>
    <name type="synonym">Mytilus polymorpha</name>
    <dbReference type="NCBI Taxonomy" id="45954"/>
    <lineage>
        <taxon>Eukaryota</taxon>
        <taxon>Metazoa</taxon>
        <taxon>Spiralia</taxon>
        <taxon>Lophotrochozoa</taxon>
        <taxon>Mollusca</taxon>
        <taxon>Bivalvia</taxon>
        <taxon>Autobranchia</taxon>
        <taxon>Heteroconchia</taxon>
        <taxon>Euheterodonta</taxon>
        <taxon>Imparidentia</taxon>
        <taxon>Neoheterodontei</taxon>
        <taxon>Myida</taxon>
        <taxon>Dreissenoidea</taxon>
        <taxon>Dreissenidae</taxon>
        <taxon>Dreissena</taxon>
    </lineage>
</organism>
<accession>A0A9D4MG57</accession>
<evidence type="ECO:0000313" key="1">
    <source>
        <dbReference type="EMBL" id="KAH3875616.1"/>
    </source>
</evidence>
<name>A0A9D4MG57_DREPO</name>
<gene>
    <name evidence="1" type="ORF">DPMN_038887</name>
</gene>
<dbReference type="Proteomes" id="UP000828390">
    <property type="component" value="Unassembled WGS sequence"/>
</dbReference>